<organism evidence="1 2">
    <name type="scientific">Hypoxylon rubiginosum</name>
    <dbReference type="NCBI Taxonomy" id="110542"/>
    <lineage>
        <taxon>Eukaryota</taxon>
        <taxon>Fungi</taxon>
        <taxon>Dikarya</taxon>
        <taxon>Ascomycota</taxon>
        <taxon>Pezizomycotina</taxon>
        <taxon>Sordariomycetes</taxon>
        <taxon>Xylariomycetidae</taxon>
        <taxon>Xylariales</taxon>
        <taxon>Hypoxylaceae</taxon>
        <taxon>Hypoxylon</taxon>
    </lineage>
</organism>
<accession>A0ACC0CJT3</accession>
<protein>
    <submittedName>
        <fullName evidence="1">Mitochondrial large subunit ribosomal protein-domain-containing protein</fullName>
    </submittedName>
</protein>
<keyword evidence="1" id="KW-0687">Ribonucleoprotein</keyword>
<dbReference type="EMBL" id="MU394429">
    <property type="protein sequence ID" value="KAI6080654.1"/>
    <property type="molecule type" value="Genomic_DNA"/>
</dbReference>
<evidence type="ECO:0000313" key="2">
    <source>
        <dbReference type="Proteomes" id="UP001497680"/>
    </source>
</evidence>
<keyword evidence="1" id="KW-0689">Ribosomal protein</keyword>
<comment type="caution">
    <text evidence="1">The sequence shown here is derived from an EMBL/GenBank/DDBJ whole genome shotgun (WGS) entry which is preliminary data.</text>
</comment>
<dbReference type="Proteomes" id="UP001497680">
    <property type="component" value="Unassembled WGS sequence"/>
</dbReference>
<proteinExistence type="predicted"/>
<evidence type="ECO:0000313" key="1">
    <source>
        <dbReference type="EMBL" id="KAI6080654.1"/>
    </source>
</evidence>
<reference evidence="1 2" key="1">
    <citation type="journal article" date="2022" name="New Phytol.">
        <title>Ecological generalism drives hyperdiversity of secondary metabolite gene clusters in xylarialean endophytes.</title>
        <authorList>
            <person name="Franco M.E.E."/>
            <person name="Wisecaver J.H."/>
            <person name="Arnold A.E."/>
            <person name="Ju Y.M."/>
            <person name="Slot J.C."/>
            <person name="Ahrendt S."/>
            <person name="Moore L.P."/>
            <person name="Eastman K.E."/>
            <person name="Scott K."/>
            <person name="Konkel Z."/>
            <person name="Mondo S.J."/>
            <person name="Kuo A."/>
            <person name="Hayes R.D."/>
            <person name="Haridas S."/>
            <person name="Andreopoulos B."/>
            <person name="Riley R."/>
            <person name="LaButti K."/>
            <person name="Pangilinan J."/>
            <person name="Lipzen A."/>
            <person name="Amirebrahimi M."/>
            <person name="Yan J."/>
            <person name="Adam C."/>
            <person name="Keymanesh K."/>
            <person name="Ng V."/>
            <person name="Louie K."/>
            <person name="Northen T."/>
            <person name="Drula E."/>
            <person name="Henrissat B."/>
            <person name="Hsieh H.M."/>
            <person name="Youens-Clark K."/>
            <person name="Lutzoni F."/>
            <person name="Miadlikowska J."/>
            <person name="Eastwood D.C."/>
            <person name="Hamelin R.C."/>
            <person name="Grigoriev I.V."/>
            <person name="U'Ren J.M."/>
        </authorList>
    </citation>
    <scope>NUCLEOTIDE SEQUENCE [LARGE SCALE GENOMIC DNA]</scope>
    <source>
        <strain evidence="1 2">ER1909</strain>
    </source>
</reference>
<keyword evidence="2" id="KW-1185">Reference proteome</keyword>
<sequence length="147" mass="16171">MLLPRVLRPLAASRTPLSLFSPRFILPVRTRCLSTTIEQPSSSDSTTPLPSEPIAQSQPQAPSQLPYFVGRNNLNSLGIYQQKKRGGNLKVTLVKNAEGDVKALKADIKEALQLDDGDISINSVTRHIVIRGHKRVQVLNFLTTVGF</sequence>
<name>A0ACC0CJT3_9PEZI</name>
<gene>
    <name evidence="1" type="ORF">F4821DRAFT_53088</name>
</gene>